<comment type="caution">
    <text evidence="1">The sequence shown here is derived from an EMBL/GenBank/DDBJ whole genome shotgun (WGS) entry which is preliminary data.</text>
</comment>
<dbReference type="EMBL" id="MSPT01000008">
    <property type="protein sequence ID" value="ONK27619.1"/>
    <property type="molecule type" value="Genomic_DNA"/>
</dbReference>
<dbReference type="EMBL" id="MSPR01000007">
    <property type="protein sequence ID" value="ONK29799.1"/>
    <property type="molecule type" value="Genomic_DNA"/>
</dbReference>
<evidence type="ECO:0000313" key="1">
    <source>
        <dbReference type="EMBL" id="ONK27619.1"/>
    </source>
</evidence>
<dbReference type="AlphaFoldDB" id="A0AB36JRM2"/>
<keyword evidence="4" id="KW-1185">Reference proteome</keyword>
<dbReference type="Proteomes" id="UP000188946">
    <property type="component" value="Unassembled WGS sequence"/>
</dbReference>
<gene>
    <name evidence="2" type="ORF">BVE84_04570</name>
    <name evidence="1" type="ORF">BVE86_04410</name>
</gene>
<evidence type="ECO:0000313" key="3">
    <source>
        <dbReference type="Proteomes" id="UP000188600"/>
    </source>
</evidence>
<dbReference type="Proteomes" id="UP000188600">
    <property type="component" value="Unassembled WGS sequence"/>
</dbReference>
<dbReference type="RefSeq" id="WP_076995886.1">
    <property type="nucleotide sequence ID" value="NZ_MSPT01000008.1"/>
</dbReference>
<proteinExistence type="predicted"/>
<reference evidence="3 4" key="1">
    <citation type="submission" date="2016-12" db="EMBL/GenBank/DDBJ databases">
        <authorList>
            <person name="Gulvik C.A."/>
        </authorList>
    </citation>
    <scope>NUCLEOTIDE SEQUENCE [LARGE SCALE GENOMIC DNA]</scope>
    <source>
        <strain evidence="2 4">12-5202</strain>
        <strain evidence="1 3">12-5291</strain>
    </source>
</reference>
<protein>
    <submittedName>
        <fullName evidence="1">Uncharacterized protein</fullName>
    </submittedName>
</protein>
<evidence type="ECO:0000313" key="2">
    <source>
        <dbReference type="EMBL" id="ONK29799.1"/>
    </source>
</evidence>
<accession>A0AB36JRM2</accession>
<evidence type="ECO:0000313" key="4">
    <source>
        <dbReference type="Proteomes" id="UP000188946"/>
    </source>
</evidence>
<sequence length="148" mass="16134">MKKQDNGLGLAARFLGEGKNSPLDLGLAFLFLGEGKNSPLDLGLAFLFLGEGKNSPLNLGLAFLFLGEGKNSPLDLGLAFLFLGEGKNSPLDLDSLPGFWASEKTVHWTWTRCPVFGRVKKQSTGLFFYAILSYRNTRGGIYDKITCP</sequence>
<name>A0AB36JRM2_9STRE</name>
<organism evidence="1 3">
    <name type="scientific">Streptococcus azizii</name>
    <dbReference type="NCBI Taxonomy" id="1579424"/>
    <lineage>
        <taxon>Bacteria</taxon>
        <taxon>Bacillati</taxon>
        <taxon>Bacillota</taxon>
        <taxon>Bacilli</taxon>
        <taxon>Lactobacillales</taxon>
        <taxon>Streptococcaceae</taxon>
        <taxon>Streptococcus</taxon>
    </lineage>
</organism>